<keyword evidence="4" id="KW-1185">Reference proteome</keyword>
<evidence type="ECO:0000313" key="4">
    <source>
        <dbReference type="Proteomes" id="UP000182915"/>
    </source>
</evidence>
<reference evidence="4" key="1">
    <citation type="submission" date="2016-10" db="EMBL/GenBank/DDBJ databases">
        <authorList>
            <person name="Varghese N."/>
            <person name="Submissions S."/>
        </authorList>
    </citation>
    <scope>NUCLEOTIDE SEQUENCE [LARGE SCALE GENOMIC DNA]</scope>
    <source>
        <strain evidence="4">DSM 45405</strain>
    </source>
</reference>
<keyword evidence="1" id="KW-0472">Membrane</keyword>
<feature type="transmembrane region" description="Helical" evidence="1">
    <location>
        <begin position="155"/>
        <end position="176"/>
    </location>
</feature>
<evidence type="ECO:0000259" key="2">
    <source>
        <dbReference type="Pfam" id="PF06724"/>
    </source>
</evidence>
<feature type="domain" description="DUF1206" evidence="2">
    <location>
        <begin position="114"/>
        <end position="180"/>
    </location>
</feature>
<dbReference type="AlphaFoldDB" id="A0A1H6IHW1"/>
<evidence type="ECO:0000256" key="1">
    <source>
        <dbReference type="SAM" id="Phobius"/>
    </source>
</evidence>
<accession>A0A1H6IHW1</accession>
<feature type="transmembrane region" description="Helical" evidence="1">
    <location>
        <begin position="114"/>
        <end position="134"/>
    </location>
</feature>
<sequence>MSYQDFKGAVNQATGSRVVEYVARSGYPVNGILHLLIAYLIVRIAMGVSGEADQTGALATIAAQRGGNISLWIVAFGLFALAAWRLAETVLGLHPGECTDADERHSPLLNKLKAFGLALVYCALAVTAIQFALGAHRRGSEQAAGLSARLMQSDAGKAVLVVTGIVIAVIGGYFAYKGASRKFLDDLTVPGGRLITVLGVSGHVAEGAVLSLAGLSLIAASFLSEPARATGLDGAVKALGHGEFGKTILIVAALGFAAYGLYSFALTRYARM</sequence>
<feature type="domain" description="DUF1206" evidence="2">
    <location>
        <begin position="202"/>
        <end position="269"/>
    </location>
</feature>
<dbReference type="Proteomes" id="UP000182915">
    <property type="component" value="Chromosome I"/>
</dbReference>
<dbReference type="OrthoDB" id="4552598at2"/>
<keyword evidence="1" id="KW-0812">Transmembrane</keyword>
<name>A0A1H6IHW1_MYCRU</name>
<proteinExistence type="predicted"/>
<dbReference type="STRING" id="370526.SAMN04489835_0312"/>
<evidence type="ECO:0000313" key="3">
    <source>
        <dbReference type="EMBL" id="SEH48138.1"/>
    </source>
</evidence>
<feature type="domain" description="DUF1206" evidence="2">
    <location>
        <begin position="26"/>
        <end position="90"/>
    </location>
</feature>
<dbReference type="EMBL" id="LT629971">
    <property type="protein sequence ID" value="SEH48138.1"/>
    <property type="molecule type" value="Genomic_DNA"/>
</dbReference>
<dbReference type="RefSeq" id="WP_083405661.1">
    <property type="nucleotide sequence ID" value="NZ_LT629971.1"/>
</dbReference>
<protein>
    <recommendedName>
        <fullName evidence="2">DUF1206 domain-containing protein</fullName>
    </recommendedName>
</protein>
<organism evidence="3 4">
    <name type="scientific">Mycolicibacterium rutilum</name>
    <name type="common">Mycobacterium rutilum</name>
    <dbReference type="NCBI Taxonomy" id="370526"/>
    <lineage>
        <taxon>Bacteria</taxon>
        <taxon>Bacillati</taxon>
        <taxon>Actinomycetota</taxon>
        <taxon>Actinomycetes</taxon>
        <taxon>Mycobacteriales</taxon>
        <taxon>Mycobacteriaceae</taxon>
        <taxon>Mycolicibacterium</taxon>
    </lineage>
</organism>
<keyword evidence="1" id="KW-1133">Transmembrane helix</keyword>
<feature type="transmembrane region" description="Helical" evidence="1">
    <location>
        <begin position="244"/>
        <end position="265"/>
    </location>
</feature>
<dbReference type="Pfam" id="PF06724">
    <property type="entry name" value="DUF1206"/>
    <property type="match status" value="3"/>
</dbReference>
<feature type="transmembrane region" description="Helical" evidence="1">
    <location>
        <begin position="69"/>
        <end position="87"/>
    </location>
</feature>
<dbReference type="InterPro" id="IPR009597">
    <property type="entry name" value="DUF1206"/>
</dbReference>
<feature type="transmembrane region" description="Helical" evidence="1">
    <location>
        <begin position="31"/>
        <end position="48"/>
    </location>
</feature>
<gene>
    <name evidence="3" type="ORF">SAMN04489835_0312</name>
</gene>